<dbReference type="GeneID" id="110788084"/>
<dbReference type="AlphaFoldDB" id="A0A9R0IGX3"/>
<dbReference type="PROSITE" id="PS50181">
    <property type="entry name" value="FBOX"/>
    <property type="match status" value="1"/>
</dbReference>
<keyword evidence="2" id="KW-1185">Reference proteome</keyword>
<dbReference type="SUPFAM" id="SSF81383">
    <property type="entry name" value="F-box domain"/>
    <property type="match status" value="1"/>
</dbReference>
<dbReference type="InterPro" id="IPR001810">
    <property type="entry name" value="F-box_dom"/>
</dbReference>
<organism evidence="2 3">
    <name type="scientific">Spinacia oleracea</name>
    <name type="common">Spinach</name>
    <dbReference type="NCBI Taxonomy" id="3562"/>
    <lineage>
        <taxon>Eukaryota</taxon>
        <taxon>Viridiplantae</taxon>
        <taxon>Streptophyta</taxon>
        <taxon>Embryophyta</taxon>
        <taxon>Tracheophyta</taxon>
        <taxon>Spermatophyta</taxon>
        <taxon>Magnoliopsida</taxon>
        <taxon>eudicotyledons</taxon>
        <taxon>Gunneridae</taxon>
        <taxon>Pentapetalae</taxon>
        <taxon>Caryophyllales</taxon>
        <taxon>Chenopodiaceae</taxon>
        <taxon>Chenopodioideae</taxon>
        <taxon>Anserineae</taxon>
        <taxon>Spinacia</taxon>
    </lineage>
</organism>
<accession>A0A9R0IGX3</accession>
<reference evidence="3" key="2">
    <citation type="submission" date="2025-08" db="UniProtKB">
        <authorList>
            <consortium name="RefSeq"/>
        </authorList>
    </citation>
    <scope>IDENTIFICATION</scope>
    <source>
        <tissue evidence="3">Leaf</tissue>
    </source>
</reference>
<sequence>MRSRKKRVPDHEIHIPTELLTEILARLPVKTLLRFRCVCKLWCSLIDSQDFIDMHLRLFQNNRSKTHLLVMEEIYRANGEECTFAIRRADTLRKTAHLHTSNNSYQIIATCNGLVLLWERISSGGSDLRLWNPSIRKALLLPACPSEHERHPLLLGFSPFSNDYKLVVFRYNDGLAQDVSMSIAVYSLRNHSWKVNVNRINVPLSFMRGFPTQGDRVFCRGAIYWIGRDPYLRKVKGNQKTHLVSFNFDSEDFISVELPDTAKDWFIFLLGESVAVSSMDIRNSPVWVLETDGGFRKDPRLSRVVQWDSCNAFKGISIFLDSRLLYNQDSDTFIIHDSNRVNSFNPTTRQVQQLGKSIRGTLTLDTYVESLELHKGTQGHIFSMTK</sequence>
<dbReference type="Pfam" id="PF08268">
    <property type="entry name" value="FBA_3"/>
    <property type="match status" value="1"/>
</dbReference>
<dbReference type="InterPro" id="IPR017451">
    <property type="entry name" value="F-box-assoc_interact_dom"/>
</dbReference>
<dbReference type="SMART" id="SM00256">
    <property type="entry name" value="FBOX"/>
    <property type="match status" value="1"/>
</dbReference>
<dbReference type="CDD" id="cd22157">
    <property type="entry name" value="F-box_AtFBW1-like"/>
    <property type="match status" value="1"/>
</dbReference>
<gene>
    <name evidence="3" type="primary">LOC110788084</name>
</gene>
<name>A0A9R0IGX3_SPIOL</name>
<evidence type="ECO:0000313" key="3">
    <source>
        <dbReference type="RefSeq" id="XP_021848420.1"/>
    </source>
</evidence>
<dbReference type="Gene3D" id="1.20.1280.50">
    <property type="match status" value="1"/>
</dbReference>
<dbReference type="Pfam" id="PF00646">
    <property type="entry name" value="F-box"/>
    <property type="match status" value="1"/>
</dbReference>
<dbReference type="PANTHER" id="PTHR31672:SF13">
    <property type="entry name" value="F-BOX PROTEIN CPR30-LIKE"/>
    <property type="match status" value="1"/>
</dbReference>
<dbReference type="RefSeq" id="XP_021848420.1">
    <property type="nucleotide sequence ID" value="XM_021992728.2"/>
</dbReference>
<feature type="domain" description="F-box" evidence="1">
    <location>
        <begin position="9"/>
        <end position="54"/>
    </location>
</feature>
<evidence type="ECO:0000259" key="1">
    <source>
        <dbReference type="PROSITE" id="PS50181"/>
    </source>
</evidence>
<dbReference type="InterPro" id="IPR036047">
    <property type="entry name" value="F-box-like_dom_sf"/>
</dbReference>
<dbReference type="NCBIfam" id="TIGR01640">
    <property type="entry name" value="F_box_assoc_1"/>
    <property type="match status" value="1"/>
</dbReference>
<dbReference type="KEGG" id="soe:110788084"/>
<dbReference type="InterPro" id="IPR013187">
    <property type="entry name" value="F-box-assoc_dom_typ3"/>
</dbReference>
<dbReference type="Proteomes" id="UP000813463">
    <property type="component" value="Chromosome 5"/>
</dbReference>
<evidence type="ECO:0000313" key="2">
    <source>
        <dbReference type="Proteomes" id="UP000813463"/>
    </source>
</evidence>
<dbReference type="PANTHER" id="PTHR31672">
    <property type="entry name" value="BNACNNG10540D PROTEIN"/>
    <property type="match status" value="1"/>
</dbReference>
<protein>
    <submittedName>
        <fullName evidence="3">F-box/kelch-repeat protein At3g06240-like</fullName>
    </submittedName>
</protein>
<reference evidence="2" key="1">
    <citation type="journal article" date="2021" name="Nat. Commun.">
        <title>Genomic analyses provide insights into spinach domestication and the genetic basis of agronomic traits.</title>
        <authorList>
            <person name="Cai X."/>
            <person name="Sun X."/>
            <person name="Xu C."/>
            <person name="Sun H."/>
            <person name="Wang X."/>
            <person name="Ge C."/>
            <person name="Zhang Z."/>
            <person name="Wang Q."/>
            <person name="Fei Z."/>
            <person name="Jiao C."/>
            <person name="Wang Q."/>
        </authorList>
    </citation>
    <scope>NUCLEOTIDE SEQUENCE [LARGE SCALE GENOMIC DNA]</scope>
    <source>
        <strain evidence="2">cv. Varoflay</strain>
    </source>
</reference>
<dbReference type="InterPro" id="IPR050796">
    <property type="entry name" value="SCF_F-box_component"/>
</dbReference>
<dbReference type="OrthoDB" id="1867629at2759"/>
<proteinExistence type="predicted"/>